<dbReference type="EMBL" id="JARKIE010000040">
    <property type="protein sequence ID" value="KAJ7694829.1"/>
    <property type="molecule type" value="Genomic_DNA"/>
</dbReference>
<evidence type="ECO:0000313" key="6">
    <source>
        <dbReference type="Proteomes" id="UP001221757"/>
    </source>
</evidence>
<name>A0AAD7DP44_MYCRO</name>
<sequence>MSTFASSAYDSESYAASRPSYPRLLYDVVLQFHREGPAPETAAKWERAVDLGCGTGGCCRGISRFQRVLAIDPSANMVDVAREHVPDEYRTRVEFRQSAAEELSFIEDGTIDLVIAAQSAHWFDWTRAWPEFQRILKPGGTFAFWGYSDIRITRYPELTPLISEYSHGNDPATSLGPHWEPGRQILDGHFLAIDAPAAGWADLTRVFYTGPHYAGLPTPPRDVILKRTMTWGGGFAGYLRTLSALHRYHIAFPEDRQRADGDIAERFRRALMNATGLPEGADADATLVEVEWPLALVMVRKM</sequence>
<dbReference type="InterPro" id="IPR013216">
    <property type="entry name" value="Methyltransf_11"/>
</dbReference>
<dbReference type="InterPro" id="IPR029063">
    <property type="entry name" value="SAM-dependent_MTases_sf"/>
</dbReference>
<reference evidence="5" key="1">
    <citation type="submission" date="2023-03" db="EMBL/GenBank/DDBJ databases">
        <title>Massive genome expansion in bonnet fungi (Mycena s.s.) driven by repeated elements and novel gene families across ecological guilds.</title>
        <authorList>
            <consortium name="Lawrence Berkeley National Laboratory"/>
            <person name="Harder C.B."/>
            <person name="Miyauchi S."/>
            <person name="Viragh M."/>
            <person name="Kuo A."/>
            <person name="Thoen E."/>
            <person name="Andreopoulos B."/>
            <person name="Lu D."/>
            <person name="Skrede I."/>
            <person name="Drula E."/>
            <person name="Henrissat B."/>
            <person name="Morin E."/>
            <person name="Kohler A."/>
            <person name="Barry K."/>
            <person name="LaButti K."/>
            <person name="Morin E."/>
            <person name="Salamov A."/>
            <person name="Lipzen A."/>
            <person name="Mereny Z."/>
            <person name="Hegedus B."/>
            <person name="Baldrian P."/>
            <person name="Stursova M."/>
            <person name="Weitz H."/>
            <person name="Taylor A."/>
            <person name="Grigoriev I.V."/>
            <person name="Nagy L.G."/>
            <person name="Martin F."/>
            <person name="Kauserud H."/>
        </authorList>
    </citation>
    <scope>NUCLEOTIDE SEQUENCE</scope>
    <source>
        <strain evidence="5">CBHHK067</strain>
    </source>
</reference>
<evidence type="ECO:0000256" key="1">
    <source>
        <dbReference type="ARBA" id="ARBA00008361"/>
    </source>
</evidence>
<dbReference type="PANTHER" id="PTHR44942:SF4">
    <property type="entry name" value="METHYLTRANSFERASE TYPE 11 DOMAIN-CONTAINING PROTEIN"/>
    <property type="match status" value="1"/>
</dbReference>
<dbReference type="GO" id="GO:0008757">
    <property type="term" value="F:S-adenosylmethionine-dependent methyltransferase activity"/>
    <property type="evidence" value="ECO:0007669"/>
    <property type="project" value="InterPro"/>
</dbReference>
<evidence type="ECO:0000259" key="4">
    <source>
        <dbReference type="Pfam" id="PF08241"/>
    </source>
</evidence>
<gene>
    <name evidence="5" type="ORF">B0H17DRAFT_931374</name>
</gene>
<dbReference type="InterPro" id="IPR051052">
    <property type="entry name" value="Diverse_substrate_MTase"/>
</dbReference>
<evidence type="ECO:0000313" key="5">
    <source>
        <dbReference type="EMBL" id="KAJ7694829.1"/>
    </source>
</evidence>
<dbReference type="AlphaFoldDB" id="A0AAD7DP44"/>
<accession>A0AAD7DP44</accession>
<feature type="domain" description="Methyltransferase type 11" evidence="4">
    <location>
        <begin position="49"/>
        <end position="144"/>
    </location>
</feature>
<comment type="similarity">
    <text evidence="1">Belongs to the methyltransferase superfamily.</text>
</comment>
<dbReference type="Gene3D" id="3.40.50.150">
    <property type="entry name" value="Vaccinia Virus protein VP39"/>
    <property type="match status" value="1"/>
</dbReference>
<keyword evidence="6" id="KW-1185">Reference proteome</keyword>
<dbReference type="SUPFAM" id="SSF53335">
    <property type="entry name" value="S-adenosyl-L-methionine-dependent methyltransferases"/>
    <property type="match status" value="1"/>
</dbReference>
<evidence type="ECO:0000256" key="3">
    <source>
        <dbReference type="ARBA" id="ARBA00022679"/>
    </source>
</evidence>
<protein>
    <submittedName>
        <fullName evidence="5">S-adenosyl-L-methionine-dependent methyltransferase</fullName>
    </submittedName>
</protein>
<dbReference type="PANTHER" id="PTHR44942">
    <property type="entry name" value="METHYLTRANSF_11 DOMAIN-CONTAINING PROTEIN"/>
    <property type="match status" value="1"/>
</dbReference>
<keyword evidence="2 5" id="KW-0489">Methyltransferase</keyword>
<keyword evidence="3" id="KW-0808">Transferase</keyword>
<dbReference type="Pfam" id="PF08241">
    <property type="entry name" value="Methyltransf_11"/>
    <property type="match status" value="1"/>
</dbReference>
<proteinExistence type="inferred from homology"/>
<comment type="caution">
    <text evidence="5">The sequence shown here is derived from an EMBL/GenBank/DDBJ whole genome shotgun (WGS) entry which is preliminary data.</text>
</comment>
<dbReference type="GO" id="GO:0032259">
    <property type="term" value="P:methylation"/>
    <property type="evidence" value="ECO:0007669"/>
    <property type="project" value="UniProtKB-KW"/>
</dbReference>
<evidence type="ECO:0000256" key="2">
    <source>
        <dbReference type="ARBA" id="ARBA00022603"/>
    </source>
</evidence>
<dbReference type="CDD" id="cd02440">
    <property type="entry name" value="AdoMet_MTases"/>
    <property type="match status" value="1"/>
</dbReference>
<dbReference type="Proteomes" id="UP001221757">
    <property type="component" value="Unassembled WGS sequence"/>
</dbReference>
<organism evidence="5 6">
    <name type="scientific">Mycena rosella</name>
    <name type="common">Pink bonnet</name>
    <name type="synonym">Agaricus rosellus</name>
    <dbReference type="NCBI Taxonomy" id="1033263"/>
    <lineage>
        <taxon>Eukaryota</taxon>
        <taxon>Fungi</taxon>
        <taxon>Dikarya</taxon>
        <taxon>Basidiomycota</taxon>
        <taxon>Agaricomycotina</taxon>
        <taxon>Agaricomycetes</taxon>
        <taxon>Agaricomycetidae</taxon>
        <taxon>Agaricales</taxon>
        <taxon>Marasmiineae</taxon>
        <taxon>Mycenaceae</taxon>
        <taxon>Mycena</taxon>
    </lineage>
</organism>